<evidence type="ECO:0000313" key="2">
    <source>
        <dbReference type="Proteomes" id="UP001487740"/>
    </source>
</evidence>
<accession>A0AAW0SFP9</accession>
<organism evidence="1 2">
    <name type="scientific">Scylla paramamosain</name>
    <name type="common">Mud crab</name>
    <dbReference type="NCBI Taxonomy" id="85552"/>
    <lineage>
        <taxon>Eukaryota</taxon>
        <taxon>Metazoa</taxon>
        <taxon>Ecdysozoa</taxon>
        <taxon>Arthropoda</taxon>
        <taxon>Crustacea</taxon>
        <taxon>Multicrustacea</taxon>
        <taxon>Malacostraca</taxon>
        <taxon>Eumalacostraca</taxon>
        <taxon>Eucarida</taxon>
        <taxon>Decapoda</taxon>
        <taxon>Pleocyemata</taxon>
        <taxon>Brachyura</taxon>
        <taxon>Eubrachyura</taxon>
        <taxon>Portunoidea</taxon>
        <taxon>Portunidae</taxon>
        <taxon>Portuninae</taxon>
        <taxon>Scylla</taxon>
    </lineage>
</organism>
<comment type="caution">
    <text evidence="1">The sequence shown here is derived from an EMBL/GenBank/DDBJ whole genome shotgun (WGS) entry which is preliminary data.</text>
</comment>
<protein>
    <submittedName>
        <fullName evidence="1">Uncharacterized protein</fullName>
    </submittedName>
</protein>
<dbReference type="EMBL" id="JARAKH010000802">
    <property type="protein sequence ID" value="KAK8373891.1"/>
    <property type="molecule type" value="Genomic_DNA"/>
</dbReference>
<sequence length="173" mass="19507">MPSTHANTTRRSPYEAFPSSIQRLAHVVFFFFSGISVESRAYKLKHCPFLVTLIRIFNHNVELTVAFSFCCCCCCCCCFEISSRHAVIFNSTEGNRLLKEEEVPGYKKRPPSLGYGVAVHIDNIESFLVFESERLKTFFEPRGDGMCGSVKFWSAAADITPEELGRILLSEEG</sequence>
<name>A0AAW0SFP9_SCYPA</name>
<dbReference type="AlphaFoldDB" id="A0AAW0SFP9"/>
<dbReference type="Proteomes" id="UP001487740">
    <property type="component" value="Unassembled WGS sequence"/>
</dbReference>
<proteinExistence type="predicted"/>
<reference evidence="1 2" key="1">
    <citation type="submission" date="2023-03" db="EMBL/GenBank/DDBJ databases">
        <title>High-quality genome of Scylla paramamosain provides insights in environmental adaptation.</title>
        <authorList>
            <person name="Zhang L."/>
        </authorList>
    </citation>
    <scope>NUCLEOTIDE SEQUENCE [LARGE SCALE GENOMIC DNA]</scope>
    <source>
        <strain evidence="1">LZ_2023a</strain>
        <tissue evidence="1">Muscle</tissue>
    </source>
</reference>
<gene>
    <name evidence="1" type="ORF">O3P69_020966</name>
</gene>
<evidence type="ECO:0000313" key="1">
    <source>
        <dbReference type="EMBL" id="KAK8373891.1"/>
    </source>
</evidence>
<keyword evidence="2" id="KW-1185">Reference proteome</keyword>